<organism evidence="1 2">
    <name type="scientific">Rhodococcus opacus</name>
    <name type="common">Nocardia opaca</name>
    <dbReference type="NCBI Taxonomy" id="37919"/>
    <lineage>
        <taxon>Bacteria</taxon>
        <taxon>Bacillati</taxon>
        <taxon>Actinomycetota</taxon>
        <taxon>Actinomycetes</taxon>
        <taxon>Mycobacteriales</taxon>
        <taxon>Nocardiaceae</taxon>
        <taxon>Rhodococcus</taxon>
    </lineage>
</organism>
<proteinExistence type="predicted"/>
<protein>
    <submittedName>
        <fullName evidence="1">Uncharacterized protein</fullName>
    </submittedName>
</protein>
<gene>
    <name evidence="1" type="ORF">EP51_43840</name>
</gene>
<dbReference type="RefSeq" id="WP_128643524.1">
    <property type="nucleotide sequence ID" value="NZ_CP008949.1"/>
</dbReference>
<keyword evidence="1" id="KW-0614">Plasmid</keyword>
<dbReference type="AlphaFoldDB" id="A0A076F0R8"/>
<name>A0A076F0R8_RHOOP</name>
<sequence>MYGQNVVELLQFGADLSDVGDQQQSASESAAVAAAANRIRLGSPQGRGHSGRPGRTRCQLGSAMMNAPAYMIGGFCLSTETRTLEAVARYRSDDMHGALTAP</sequence>
<dbReference type="Proteomes" id="UP000028488">
    <property type="component" value="Plasmid pPDG2"/>
</dbReference>
<accession>A0A076F0R8</accession>
<reference evidence="1 2" key="1">
    <citation type="submission" date="2014-07" db="EMBL/GenBank/DDBJ databases">
        <title>Genome Sequence of Rhodococcus opacus Strain R7, a Biodegrader of Mono- and Polycyclic Aromatic Hydrocarbons.</title>
        <authorList>
            <person name="Di Gennaro P."/>
            <person name="Zampolli J."/>
            <person name="Presti I."/>
            <person name="Cappelletti M."/>
            <person name="D'Ursi P."/>
            <person name="Orro A."/>
            <person name="Mezzelani A."/>
            <person name="Milanesi L."/>
        </authorList>
    </citation>
    <scope>NUCLEOTIDE SEQUENCE [LARGE SCALE GENOMIC DNA]</scope>
    <source>
        <strain evidence="1 2">R7</strain>
        <plasmid evidence="1">pPDG2</plasmid>
    </source>
</reference>
<evidence type="ECO:0000313" key="2">
    <source>
        <dbReference type="Proteomes" id="UP000028488"/>
    </source>
</evidence>
<dbReference type="EMBL" id="CP008949">
    <property type="protein sequence ID" value="AII11022.1"/>
    <property type="molecule type" value="Genomic_DNA"/>
</dbReference>
<evidence type="ECO:0000313" key="1">
    <source>
        <dbReference type="EMBL" id="AII11022.1"/>
    </source>
</evidence>
<geneLocation type="plasmid" evidence="1 2">
    <name>pPDG2</name>
</geneLocation>